<feature type="compositionally biased region" description="Polar residues" evidence="1">
    <location>
        <begin position="34"/>
        <end position="67"/>
    </location>
</feature>
<evidence type="ECO:0000256" key="1">
    <source>
        <dbReference type="SAM" id="MobiDB-lite"/>
    </source>
</evidence>
<proteinExistence type="predicted"/>
<keyword evidence="3" id="KW-1185">Reference proteome</keyword>
<evidence type="ECO:0000313" key="2">
    <source>
        <dbReference type="EMBL" id="KAH7123778.1"/>
    </source>
</evidence>
<evidence type="ECO:0000313" key="3">
    <source>
        <dbReference type="Proteomes" id="UP000700596"/>
    </source>
</evidence>
<dbReference type="AlphaFoldDB" id="A0A9P9DQY7"/>
<protein>
    <submittedName>
        <fullName evidence="2">Uncharacterized protein</fullName>
    </submittedName>
</protein>
<dbReference type="OrthoDB" id="3797824at2759"/>
<dbReference type="EMBL" id="JAGMWT010000008">
    <property type="protein sequence ID" value="KAH7123778.1"/>
    <property type="molecule type" value="Genomic_DNA"/>
</dbReference>
<feature type="region of interest" description="Disordered" evidence="1">
    <location>
        <begin position="34"/>
        <end position="214"/>
    </location>
</feature>
<sequence>MYQRYMCPSLGAIRRPLTHETALRSVSCARSFTISTRQSADDANSNRSSPSGTPKSPQTLRSRSNAAASKIADLPSGVQTPLRITRAPSGSAAGDRPTPQFARAPATLRITRTPVGTANGSLPPRQLVRAPATLRITRAPVGSGRSDGLPGQLGRGPNLQGRSGPPRPGPPRSGAGKRSPSGAKLAGQPKRRSKEQNESTREEHEQLVPGENLSDGMVQHLLRLQRKEWDRVPYEPIYSHGSKAAADLITAGKKLFEGEIPQEAKKPGRLERILGIAGRHGI</sequence>
<feature type="compositionally biased region" description="Basic and acidic residues" evidence="1">
    <location>
        <begin position="194"/>
        <end position="206"/>
    </location>
</feature>
<dbReference type="Proteomes" id="UP000700596">
    <property type="component" value="Unassembled WGS sequence"/>
</dbReference>
<reference evidence="2" key="1">
    <citation type="journal article" date="2021" name="Nat. Commun.">
        <title>Genetic determinants of endophytism in the Arabidopsis root mycobiome.</title>
        <authorList>
            <person name="Mesny F."/>
            <person name="Miyauchi S."/>
            <person name="Thiergart T."/>
            <person name="Pickel B."/>
            <person name="Atanasova L."/>
            <person name="Karlsson M."/>
            <person name="Huettel B."/>
            <person name="Barry K.W."/>
            <person name="Haridas S."/>
            <person name="Chen C."/>
            <person name="Bauer D."/>
            <person name="Andreopoulos W."/>
            <person name="Pangilinan J."/>
            <person name="LaButti K."/>
            <person name="Riley R."/>
            <person name="Lipzen A."/>
            <person name="Clum A."/>
            <person name="Drula E."/>
            <person name="Henrissat B."/>
            <person name="Kohler A."/>
            <person name="Grigoriev I.V."/>
            <person name="Martin F.M."/>
            <person name="Hacquard S."/>
        </authorList>
    </citation>
    <scope>NUCLEOTIDE SEQUENCE</scope>
    <source>
        <strain evidence="2">MPI-CAGE-CH-0243</strain>
    </source>
</reference>
<name>A0A9P9DQY7_9PLEO</name>
<feature type="compositionally biased region" description="Low complexity" evidence="1">
    <location>
        <begin position="172"/>
        <end position="184"/>
    </location>
</feature>
<accession>A0A9P9DQY7</accession>
<organism evidence="2 3">
    <name type="scientific">Dendryphion nanum</name>
    <dbReference type="NCBI Taxonomy" id="256645"/>
    <lineage>
        <taxon>Eukaryota</taxon>
        <taxon>Fungi</taxon>
        <taxon>Dikarya</taxon>
        <taxon>Ascomycota</taxon>
        <taxon>Pezizomycotina</taxon>
        <taxon>Dothideomycetes</taxon>
        <taxon>Pleosporomycetidae</taxon>
        <taxon>Pleosporales</taxon>
        <taxon>Torulaceae</taxon>
        <taxon>Dendryphion</taxon>
    </lineage>
</organism>
<comment type="caution">
    <text evidence="2">The sequence shown here is derived from an EMBL/GenBank/DDBJ whole genome shotgun (WGS) entry which is preliminary data.</text>
</comment>
<gene>
    <name evidence="2" type="ORF">B0J11DRAFT_529868</name>
</gene>